<dbReference type="AlphaFoldDB" id="A0A6U3RWI2"/>
<feature type="region of interest" description="Disordered" evidence="1">
    <location>
        <begin position="1"/>
        <end position="63"/>
    </location>
</feature>
<organism evidence="3">
    <name type="scientific">Ditylum brightwellii</name>
    <dbReference type="NCBI Taxonomy" id="49249"/>
    <lineage>
        <taxon>Eukaryota</taxon>
        <taxon>Sar</taxon>
        <taxon>Stramenopiles</taxon>
        <taxon>Ochrophyta</taxon>
        <taxon>Bacillariophyta</taxon>
        <taxon>Mediophyceae</taxon>
        <taxon>Lithodesmiophycidae</taxon>
        <taxon>Lithodesmiales</taxon>
        <taxon>Lithodesmiaceae</taxon>
        <taxon>Ditylum</taxon>
    </lineage>
</organism>
<evidence type="ECO:0000256" key="1">
    <source>
        <dbReference type="SAM" id="MobiDB-lite"/>
    </source>
</evidence>
<protein>
    <recommendedName>
        <fullName evidence="2">DUF6824 domain-containing protein</fullName>
    </recommendedName>
</protein>
<feature type="compositionally biased region" description="Basic and acidic residues" evidence="1">
    <location>
        <begin position="547"/>
        <end position="557"/>
    </location>
</feature>
<name>A0A6U3RWI2_9STRA</name>
<feature type="compositionally biased region" description="Polar residues" evidence="1">
    <location>
        <begin position="39"/>
        <end position="51"/>
    </location>
</feature>
<evidence type="ECO:0000259" key="2">
    <source>
        <dbReference type="Pfam" id="PF20710"/>
    </source>
</evidence>
<feature type="region of interest" description="Disordered" evidence="1">
    <location>
        <begin position="547"/>
        <end position="580"/>
    </location>
</feature>
<feature type="compositionally biased region" description="Polar residues" evidence="1">
    <location>
        <begin position="11"/>
        <end position="32"/>
    </location>
</feature>
<dbReference type="InterPro" id="IPR049227">
    <property type="entry name" value="DUF6824"/>
</dbReference>
<evidence type="ECO:0000313" key="3">
    <source>
        <dbReference type="EMBL" id="CAD9338146.1"/>
    </source>
</evidence>
<gene>
    <name evidence="3" type="ORF">DBRI1063_LOCUS15121</name>
</gene>
<dbReference type="Pfam" id="PF20710">
    <property type="entry name" value="DUF6824"/>
    <property type="match status" value="1"/>
</dbReference>
<proteinExistence type="predicted"/>
<sequence length="588" mass="63543">MLRHREDIHQQHMSTESTATSALPPTMQSQGSPVWLSREPSTTNSTNVTGSRHTEPHPSATIKNNINCLPHETSSSCTDMECSPVVEPGAASISASTAGFGTTTFSHEQAHAPTVTPGASSVSLQQFEDAPEDDEGQYSHLPRLNVQTGAPESRSHSSPTQSQLQPRSHQDDSAQNVMKMPQRPSNLKPQRQSSLDALAMVCEVENRVMPVPANVAVAHTASSSFSAPMLLGANDQEGSSCTLQPTSAQAMPTIPLTSDVTTKPVDKIQRDDAVVVSGSSAPSSPNGGFQFSLSDVLCGRGGLTNHHPGNVLFRKLVRSKQEEYLRATKRDKAGVAREIVDTIRHLDPPGRFLKKDPSNPGQWVEIGNRKAREKTSQALREGAPELRNELSEAAAANMQQSPQQQNNMFLAPPMRTVTCDGMAMLDPATNIQALRGRKVSEEGVAVAAALAEADQAQFDQHQPQIMPHRVALTTPPSDAGPHHIYDVMVLSKNHSTPSQPVVGAVPMDTSMSHSSGSKRKLDNEDQYAEARQSPMPELCAIQERRSHDVHDQVHDQGEQCSSPGGTRGKGGPRIKMLKDRMRDFACVQ</sequence>
<dbReference type="EMBL" id="HBGN01023675">
    <property type="protein sequence ID" value="CAD9338146.1"/>
    <property type="molecule type" value="Transcribed_RNA"/>
</dbReference>
<reference evidence="3" key="1">
    <citation type="submission" date="2021-01" db="EMBL/GenBank/DDBJ databases">
        <authorList>
            <person name="Corre E."/>
            <person name="Pelletier E."/>
            <person name="Niang G."/>
            <person name="Scheremetjew M."/>
            <person name="Finn R."/>
            <person name="Kale V."/>
            <person name="Holt S."/>
            <person name="Cochrane G."/>
            <person name="Meng A."/>
            <person name="Brown T."/>
            <person name="Cohen L."/>
        </authorList>
    </citation>
    <scope>NUCLEOTIDE SEQUENCE</scope>
    <source>
        <strain evidence="3">Pop2</strain>
    </source>
</reference>
<accession>A0A6U3RWI2</accession>
<feature type="compositionally biased region" description="Basic and acidic residues" evidence="1">
    <location>
        <begin position="1"/>
        <end position="10"/>
    </location>
</feature>
<feature type="compositionally biased region" description="Polar residues" evidence="1">
    <location>
        <begin position="147"/>
        <end position="167"/>
    </location>
</feature>
<feature type="region of interest" description="Disordered" evidence="1">
    <location>
        <begin position="508"/>
        <end position="532"/>
    </location>
</feature>
<feature type="region of interest" description="Disordered" evidence="1">
    <location>
        <begin position="147"/>
        <end position="191"/>
    </location>
</feature>
<feature type="domain" description="DUF6824" evidence="2">
    <location>
        <begin position="295"/>
        <end position="381"/>
    </location>
</feature>